<dbReference type="Proteomes" id="UP001242368">
    <property type="component" value="Unassembled WGS sequence"/>
</dbReference>
<sequence>MENSQTKKYYWGIGLENETYLQFEDPLIVTGKFIHDNIGFERYSLDYTTCYQSGILDPLLKKAFEGNEYYQVSRMINSHSLEKLDIHYQHKTLAVPKTAVDETIPEPLENPLYTGKSIMELFLEGQPYNIQSMITQRNKTMGCVHFDGDSIEFVTKYFENRTVIDSCKELKATKKLFLDKINASGILNETLYFPDYNSGLNMFMTNQENLVLFNNGTYHFHITLPTLTEDSRIVDYDAFEKTHANAIYMLQWFEPFFIATLGSPDIMGVISEKYTLDKKFTLGSMRNAMSRYIGVGTYHKSMPKGKILTYKVEDFRKLLKFSKQENIWWRDQIETYMGYELLSEVGLDFNQEKMYQSGFEFRSLDEFPEQNLKDVLYALILICEHSLNIADVSWGHDSEVWNNLVFKVLKSGYLTEINEEEKREILNLLQIADASEKVLHTEFEAITKLDAFFFKILKVLYTKYKDNNKCLDAMYGEKRSSAPYWDNFNEYQINRHLEQIEGYNEFSVLDAV</sequence>
<protein>
    <submittedName>
        <fullName evidence="1">Uncharacterized protein</fullName>
    </submittedName>
</protein>
<proteinExistence type="predicted"/>
<organism evidence="1 2">
    <name type="scientific">Paenimyroides ceti</name>
    <dbReference type="NCBI Taxonomy" id="395087"/>
    <lineage>
        <taxon>Bacteria</taxon>
        <taxon>Pseudomonadati</taxon>
        <taxon>Bacteroidota</taxon>
        <taxon>Flavobacteriia</taxon>
        <taxon>Flavobacteriales</taxon>
        <taxon>Flavobacteriaceae</taxon>
        <taxon>Paenimyroides</taxon>
    </lineage>
</organism>
<comment type="caution">
    <text evidence="1">The sequence shown here is derived from an EMBL/GenBank/DDBJ whole genome shotgun (WGS) entry which is preliminary data.</text>
</comment>
<evidence type="ECO:0000313" key="1">
    <source>
        <dbReference type="EMBL" id="MDN3706594.1"/>
    </source>
</evidence>
<dbReference type="EMBL" id="JAUFQU010000001">
    <property type="protein sequence ID" value="MDN3706594.1"/>
    <property type="molecule type" value="Genomic_DNA"/>
</dbReference>
<evidence type="ECO:0000313" key="2">
    <source>
        <dbReference type="Proteomes" id="UP001242368"/>
    </source>
</evidence>
<accession>A0ABT8CQ08</accession>
<keyword evidence="2" id="KW-1185">Reference proteome</keyword>
<name>A0ABT8CQ08_9FLAO</name>
<dbReference type="RefSeq" id="WP_290362662.1">
    <property type="nucleotide sequence ID" value="NZ_JAUFQU010000001.1"/>
</dbReference>
<gene>
    <name evidence="1" type="ORF">QW060_05555</name>
</gene>
<reference evidence="2" key="1">
    <citation type="journal article" date="2019" name="Int. J. Syst. Evol. Microbiol.">
        <title>The Global Catalogue of Microorganisms (GCM) 10K type strain sequencing project: providing services to taxonomists for standard genome sequencing and annotation.</title>
        <authorList>
            <consortium name="The Broad Institute Genomics Platform"/>
            <consortium name="The Broad Institute Genome Sequencing Center for Infectious Disease"/>
            <person name="Wu L."/>
            <person name="Ma J."/>
        </authorList>
    </citation>
    <scope>NUCLEOTIDE SEQUENCE [LARGE SCALE GENOMIC DNA]</scope>
    <source>
        <strain evidence="2">CECT 7184</strain>
    </source>
</reference>